<dbReference type="Proteomes" id="UP000191116">
    <property type="component" value="Unassembled WGS sequence"/>
</dbReference>
<dbReference type="EMBL" id="FUWP01000004">
    <property type="protein sequence ID" value="SKA13483.1"/>
    <property type="molecule type" value="Genomic_DNA"/>
</dbReference>
<accession>A0A1T4RBZ5</accession>
<dbReference type="InterPro" id="IPR050090">
    <property type="entry name" value="Tyrosine_recombinase_XerCD"/>
</dbReference>
<dbReference type="GO" id="GO:0015074">
    <property type="term" value="P:DNA integration"/>
    <property type="evidence" value="ECO:0007669"/>
    <property type="project" value="UniProtKB-KW"/>
</dbReference>
<evidence type="ECO:0000313" key="5">
    <source>
        <dbReference type="Proteomes" id="UP000191116"/>
    </source>
</evidence>
<evidence type="ECO:0000313" key="4">
    <source>
        <dbReference type="EMBL" id="SKA13483.1"/>
    </source>
</evidence>
<dbReference type="OrthoDB" id="9801717at2"/>
<dbReference type="InterPro" id="IPR011010">
    <property type="entry name" value="DNA_brk_join_enz"/>
</dbReference>
<evidence type="ECO:0000256" key="1">
    <source>
        <dbReference type="ARBA" id="ARBA00022908"/>
    </source>
</evidence>
<feature type="domain" description="Tyr recombinase" evidence="3">
    <location>
        <begin position="291"/>
        <end position="480"/>
    </location>
</feature>
<dbReference type="RefSeq" id="WP_080174133.1">
    <property type="nucleotide sequence ID" value="NZ_AP024855.1"/>
</dbReference>
<dbReference type="AlphaFoldDB" id="A0A1T4RBZ5"/>
<dbReference type="InterPro" id="IPR002104">
    <property type="entry name" value="Integrase_catalytic"/>
</dbReference>
<dbReference type="GO" id="GO:0006310">
    <property type="term" value="P:DNA recombination"/>
    <property type="evidence" value="ECO:0007669"/>
    <property type="project" value="UniProtKB-KW"/>
</dbReference>
<dbReference type="PANTHER" id="PTHR30349:SF64">
    <property type="entry name" value="PROPHAGE INTEGRASE INTD-RELATED"/>
    <property type="match status" value="1"/>
</dbReference>
<dbReference type="SUPFAM" id="SSF56349">
    <property type="entry name" value="DNA breaking-rejoining enzymes"/>
    <property type="match status" value="1"/>
</dbReference>
<dbReference type="PROSITE" id="PS51898">
    <property type="entry name" value="TYR_RECOMBINASE"/>
    <property type="match status" value="1"/>
</dbReference>
<sequence>MTIEPSNALIHNEFNLRPGTLRQQTAVSQQTRQRDHFIANPALAYINSLAATDTTGGQANARYTLERFSRFLLTSTFDKIDWIVLLTTPSLIEKAMAAFLIHRAKTKAKMKGLFYDPQRSLKNLHINPLKKALLIVSDYFYQQRQISLSQHVDWKNAIEQFSVHHQSATELEQGWLPPIYTEQKLAIELTSQAKIMLEAFSCFCIRPCIERMDWYSVLYAPVLQTSMQSFLSSRLTMKSSDRKQDYAPATADNLLRMLRGVAHHAWLSESISIETLQRIKAIKLPRGSRQSSGRYLSYSDVDRISALTLAQSNKIKALRDNAIFWLMYESGLRRAEVIGLDISDIDLYLCKIRVMGKGNKERYVPFSKSSDLYAAIEQWLIVRSQHPQQISSFFCGVNRYQQLTSQRLTTQTLNDLCKHIHQLGFSRQISPHDFRHSVATNLLRSGYDLLLVSKFMGHSSITTTQRYDRRTDDELQGVTPGR</sequence>
<name>A0A1T4RBZ5_9GAMM</name>
<evidence type="ECO:0000259" key="3">
    <source>
        <dbReference type="PROSITE" id="PS51898"/>
    </source>
</evidence>
<dbReference type="GO" id="GO:0003677">
    <property type="term" value="F:DNA binding"/>
    <property type="evidence" value="ECO:0007669"/>
    <property type="project" value="InterPro"/>
</dbReference>
<keyword evidence="1" id="KW-0229">DNA integration</keyword>
<protein>
    <submittedName>
        <fullName evidence="4">Tyrosine recombinase XerC</fullName>
    </submittedName>
</protein>
<reference evidence="4 5" key="1">
    <citation type="submission" date="2017-02" db="EMBL/GenBank/DDBJ databases">
        <authorList>
            <person name="Peterson S.W."/>
        </authorList>
    </citation>
    <scope>NUCLEOTIDE SEQUENCE [LARGE SCALE GENOMIC DNA]</scope>
    <source>
        <strain evidence="4 5">CECT 9189</strain>
    </source>
</reference>
<organism evidence="4 5">
    <name type="scientific">Photobacterium toruni</name>
    <dbReference type="NCBI Taxonomy" id="1935446"/>
    <lineage>
        <taxon>Bacteria</taxon>
        <taxon>Pseudomonadati</taxon>
        <taxon>Pseudomonadota</taxon>
        <taxon>Gammaproteobacteria</taxon>
        <taxon>Vibrionales</taxon>
        <taxon>Vibrionaceae</taxon>
        <taxon>Photobacterium</taxon>
    </lineage>
</organism>
<dbReference type="Pfam" id="PF00589">
    <property type="entry name" value="Phage_integrase"/>
    <property type="match status" value="1"/>
</dbReference>
<evidence type="ECO:0000256" key="2">
    <source>
        <dbReference type="ARBA" id="ARBA00023172"/>
    </source>
</evidence>
<dbReference type="InterPro" id="IPR013762">
    <property type="entry name" value="Integrase-like_cat_sf"/>
</dbReference>
<keyword evidence="2" id="KW-0233">DNA recombination</keyword>
<dbReference type="Gene3D" id="1.10.443.10">
    <property type="entry name" value="Intergrase catalytic core"/>
    <property type="match status" value="1"/>
</dbReference>
<gene>
    <name evidence="4" type="primary">xerC_1</name>
    <name evidence="4" type="ORF">CZ814_01262</name>
</gene>
<dbReference type="PANTHER" id="PTHR30349">
    <property type="entry name" value="PHAGE INTEGRASE-RELATED"/>
    <property type="match status" value="1"/>
</dbReference>
<proteinExistence type="predicted"/>